<gene>
    <name evidence="2" type="ordered locus">Msil_1421</name>
</gene>
<dbReference type="EMBL" id="CP001280">
    <property type="protein sequence ID" value="ACK50386.1"/>
    <property type="molecule type" value="Genomic_DNA"/>
</dbReference>
<name>B8ESQ1_METSB</name>
<keyword evidence="3" id="KW-1185">Reference proteome</keyword>
<dbReference type="AlphaFoldDB" id="B8ESQ1"/>
<dbReference type="OrthoDB" id="9799173at2"/>
<dbReference type="STRING" id="395965.Msil_1421"/>
<feature type="domain" description="Antitoxin SocA-like Panacea" evidence="1">
    <location>
        <begin position="34"/>
        <end position="137"/>
    </location>
</feature>
<reference evidence="2 3" key="1">
    <citation type="journal article" date="2010" name="J. Bacteriol.">
        <title>Complete genome sequence of the aerobic facultative methanotroph Methylocella silvestris BL2.</title>
        <authorList>
            <person name="Chen Y."/>
            <person name="Crombie A."/>
            <person name="Rahman M.T."/>
            <person name="Dedysh S.N."/>
            <person name="Liesack W."/>
            <person name="Stott M.B."/>
            <person name="Alam M."/>
            <person name="Theisen A.R."/>
            <person name="Murrell J.C."/>
            <person name="Dunfield P.F."/>
        </authorList>
    </citation>
    <scope>NUCLEOTIDE SEQUENCE [LARGE SCALE GENOMIC DNA]</scope>
    <source>
        <strain evidence="3">DSM 15510 / CIP 108128 / LMG 27833 / NCIMB 13906 / BL2</strain>
    </source>
</reference>
<dbReference type="Pfam" id="PF13274">
    <property type="entry name" value="SocA_Panacea"/>
    <property type="match status" value="1"/>
</dbReference>
<accession>B8ESQ1</accession>
<proteinExistence type="predicted"/>
<protein>
    <recommendedName>
        <fullName evidence="1">Antitoxin SocA-like Panacea domain-containing protein</fullName>
    </recommendedName>
</protein>
<evidence type="ECO:0000313" key="2">
    <source>
        <dbReference type="EMBL" id="ACK50386.1"/>
    </source>
</evidence>
<dbReference type="NCBIfam" id="NF047745">
    <property type="entry name" value="SocA_antitoxin"/>
    <property type="match status" value="1"/>
</dbReference>
<dbReference type="InterPro" id="IPR025272">
    <property type="entry name" value="SocA_Panacea"/>
</dbReference>
<organism evidence="2 3">
    <name type="scientific">Methylocella silvestris (strain DSM 15510 / CIP 108128 / LMG 27833 / NCIMB 13906 / BL2)</name>
    <dbReference type="NCBI Taxonomy" id="395965"/>
    <lineage>
        <taxon>Bacteria</taxon>
        <taxon>Pseudomonadati</taxon>
        <taxon>Pseudomonadota</taxon>
        <taxon>Alphaproteobacteria</taxon>
        <taxon>Hyphomicrobiales</taxon>
        <taxon>Beijerinckiaceae</taxon>
        <taxon>Methylocella</taxon>
    </lineage>
</organism>
<dbReference type="eggNOG" id="COG3600">
    <property type="taxonomic scope" value="Bacteria"/>
</dbReference>
<evidence type="ECO:0000313" key="3">
    <source>
        <dbReference type="Proteomes" id="UP000002257"/>
    </source>
</evidence>
<dbReference type="HOGENOM" id="CLU_110683_1_0_5"/>
<dbReference type="KEGG" id="msl:Msil_1421"/>
<sequence length="188" mass="20670">MIKPPYDPRAVANLLLELAAKEEEGPMPISNLALQKLLYFAHGHFLIRTGVPLVQGAFEAWKYGPVHPAVYQAFKGEADQPIRTRATGRNPMTGAVYALEIPDDRQVRRHLKEVLRAYGHLSPGRLVDIAHAAKGPWATVVNKAKTSVALGLRIPDSITLECFKHQKVTVGLQSRVGEPNEDTPLIGN</sequence>
<evidence type="ECO:0000259" key="1">
    <source>
        <dbReference type="Pfam" id="PF13274"/>
    </source>
</evidence>
<dbReference type="RefSeq" id="WP_012590456.1">
    <property type="nucleotide sequence ID" value="NC_011666.1"/>
</dbReference>
<dbReference type="Proteomes" id="UP000002257">
    <property type="component" value="Chromosome"/>
</dbReference>